<organism evidence="4 5">
    <name type="scientific">Jaculus jaculus</name>
    <name type="common">Lesser Egyptian jerboa</name>
    <dbReference type="NCBI Taxonomy" id="51337"/>
    <lineage>
        <taxon>Eukaryota</taxon>
        <taxon>Metazoa</taxon>
        <taxon>Chordata</taxon>
        <taxon>Craniata</taxon>
        <taxon>Vertebrata</taxon>
        <taxon>Euteleostomi</taxon>
        <taxon>Mammalia</taxon>
        <taxon>Eutheria</taxon>
        <taxon>Euarchontoglires</taxon>
        <taxon>Glires</taxon>
        <taxon>Rodentia</taxon>
        <taxon>Myomorpha</taxon>
        <taxon>Dipodoidea</taxon>
        <taxon>Dipodidae</taxon>
        <taxon>Dipodinae</taxon>
        <taxon>Jaculus</taxon>
    </lineage>
</organism>
<reference evidence="4" key="2">
    <citation type="submission" date="2025-09" db="UniProtKB">
        <authorList>
            <consortium name="Ensembl"/>
        </authorList>
    </citation>
    <scope>IDENTIFICATION</scope>
</reference>
<dbReference type="GO" id="GO:0000963">
    <property type="term" value="P:mitochondrial RNA processing"/>
    <property type="evidence" value="ECO:0007669"/>
    <property type="project" value="TreeGrafter"/>
</dbReference>
<gene>
    <name evidence="4" type="primary">Fastkd2</name>
</gene>
<name>A0A8C5NUE0_JACJA</name>
<dbReference type="PROSITE" id="PS51286">
    <property type="entry name" value="RAP"/>
    <property type="match status" value="1"/>
</dbReference>
<dbReference type="GO" id="GO:0006915">
    <property type="term" value="P:apoptotic process"/>
    <property type="evidence" value="ECO:0007669"/>
    <property type="project" value="Ensembl"/>
</dbReference>
<accession>A0A8C5NUE0</accession>
<dbReference type="Ensembl" id="ENSJJAT00000001250.1">
    <property type="protein sequence ID" value="ENSJJAP00000001106.1"/>
    <property type="gene ID" value="ENSJJAG00000000986.1"/>
</dbReference>
<evidence type="ECO:0000313" key="5">
    <source>
        <dbReference type="Proteomes" id="UP000694385"/>
    </source>
</evidence>
<feature type="domain" description="RAP" evidence="3">
    <location>
        <begin position="607"/>
        <end position="664"/>
    </location>
</feature>
<dbReference type="Pfam" id="PF06743">
    <property type="entry name" value="FAST_1"/>
    <property type="match status" value="1"/>
</dbReference>
<dbReference type="GO" id="GO:0032543">
    <property type="term" value="P:mitochondrial translation"/>
    <property type="evidence" value="ECO:0007669"/>
    <property type="project" value="Ensembl"/>
</dbReference>
<dbReference type="InterPro" id="IPR050870">
    <property type="entry name" value="FAST_kinase"/>
</dbReference>
<dbReference type="AlphaFoldDB" id="A0A8C5NUE0"/>
<keyword evidence="2" id="KW-0496">Mitochondrion</keyword>
<dbReference type="SMART" id="SM00952">
    <property type="entry name" value="RAP"/>
    <property type="match status" value="1"/>
</dbReference>
<dbReference type="GO" id="GO:0044528">
    <property type="term" value="P:regulation of mitochondrial mRNA stability"/>
    <property type="evidence" value="ECO:0007669"/>
    <property type="project" value="InterPro"/>
</dbReference>
<dbReference type="GO" id="GO:0042645">
    <property type="term" value="C:mitochondrial nucleoid"/>
    <property type="evidence" value="ECO:0007669"/>
    <property type="project" value="Ensembl"/>
</dbReference>
<proteinExistence type="predicted"/>
<evidence type="ECO:0000256" key="2">
    <source>
        <dbReference type="ARBA" id="ARBA00023128"/>
    </source>
</evidence>
<evidence type="ECO:0000259" key="3">
    <source>
        <dbReference type="PROSITE" id="PS51286"/>
    </source>
</evidence>
<protein>
    <submittedName>
        <fullName evidence="4">FAST kinase domains 2</fullName>
    </submittedName>
</protein>
<sequence>MSNKASSLLWNLKRFSTLIPRSKTLRLHPLGFCRPKIVHLSWNLRNLLLNDFDVGRGPPVRYLFHDAFILKADDGCAQTKGLHSAADFRVDRMLCPRRLSFDSKHSLVSDRTVTSNEGMLSKGIRPTPISRRKVFEQCNSLSDVLDMFSKAPTFPSSNYFSAMWTIAKRMSDDQKRFEKQLMFSHPAFNHLCEQVMREAKIMHYDHLLFSLHAMVKLGVPQNTLVVQTLLRMIQERINECDERSLSILSTLLEAMEPCNNVHVLRAGLRILVDQKIWKIERVFTLQTVMKYIGKDTPVALKKKLEMKALRELDRFSLLNSQRMFEVLAAMDHRSVVLLDECSKMVIDNIHGCPFKILMNILQSCKDLQYRNLDLFKGIADYVTTTFDVWKLKQVIFLLISFENLGFRPVDLMDMLMKKIVEEPKCLNTKNILSIIHVYSSLNHCSGNQNKEFLEVMASGLTGCLHHISSENLLNAVYSFCLMNYFPLAPTNQLLQKGIINELLTSGDREKNAHKLHVLDTCLKLDETAYHKAIDIQLPQPPLPPSYPNTKVSEVLRSLLGGDECFLKNVQLPHNYCIDFEIRMDSNRSQVLSFSDTDVTSATHIQRVAVLCIPRSLYCWNSSHPKGFLAMKMRHLNIMGFHVVLVHNWEIEKLKMEDAVSLLKTKIYSVEALPTSDVNLQ</sequence>
<dbReference type="Proteomes" id="UP000694385">
    <property type="component" value="Unassembled WGS sequence"/>
</dbReference>
<reference evidence="4" key="1">
    <citation type="submission" date="2025-08" db="UniProtKB">
        <authorList>
            <consortium name="Ensembl"/>
        </authorList>
    </citation>
    <scope>IDENTIFICATION</scope>
</reference>
<dbReference type="InterPro" id="IPR013584">
    <property type="entry name" value="RAP"/>
</dbReference>
<dbReference type="OMA" id="FEIRMDS"/>
<dbReference type="GO" id="GO:0070131">
    <property type="term" value="P:positive regulation of mitochondrial translation"/>
    <property type="evidence" value="ECO:0007669"/>
    <property type="project" value="Ensembl"/>
</dbReference>
<dbReference type="InterPro" id="IPR010622">
    <property type="entry name" value="FAST_Leu-rich"/>
</dbReference>
<keyword evidence="5" id="KW-1185">Reference proteome</keyword>
<dbReference type="Pfam" id="PF08373">
    <property type="entry name" value="RAP"/>
    <property type="match status" value="1"/>
</dbReference>
<dbReference type="InterPro" id="IPR013579">
    <property type="entry name" value="FAST_2"/>
</dbReference>
<dbReference type="GeneTree" id="ENSGT01030000234607"/>
<evidence type="ECO:0000256" key="1">
    <source>
        <dbReference type="ARBA" id="ARBA00004173"/>
    </source>
</evidence>
<dbReference type="PANTHER" id="PTHR21228">
    <property type="entry name" value="FAST LEU-RICH DOMAIN-CONTAINING"/>
    <property type="match status" value="1"/>
</dbReference>
<dbReference type="GO" id="GO:0019843">
    <property type="term" value="F:rRNA binding"/>
    <property type="evidence" value="ECO:0007669"/>
    <property type="project" value="Ensembl"/>
</dbReference>
<dbReference type="GO" id="GO:0035770">
    <property type="term" value="C:ribonucleoprotein granule"/>
    <property type="evidence" value="ECO:0007669"/>
    <property type="project" value="Ensembl"/>
</dbReference>
<evidence type="ECO:0000313" key="4">
    <source>
        <dbReference type="Ensembl" id="ENSJJAP00000001106.1"/>
    </source>
</evidence>
<comment type="subcellular location">
    <subcellularLocation>
        <location evidence="1">Mitochondrion</location>
    </subcellularLocation>
</comment>
<dbReference type="Pfam" id="PF08368">
    <property type="entry name" value="FAST_2"/>
    <property type="match status" value="1"/>
</dbReference>
<dbReference type="PANTHER" id="PTHR21228:SF1">
    <property type="entry name" value="FAST KINASE DOMAIN-CONTAINING PROTEIN 2, MITOCHONDRIAL"/>
    <property type="match status" value="1"/>
</dbReference>
<dbReference type="GO" id="GO:1902775">
    <property type="term" value="P:mitochondrial large ribosomal subunit assembly"/>
    <property type="evidence" value="ECO:0007669"/>
    <property type="project" value="Ensembl"/>
</dbReference>